<keyword evidence="1" id="KW-0812">Transmembrane</keyword>
<organism evidence="3 4">
    <name type="scientific">Candidatus Methylocalor cossyra</name>
    <dbReference type="NCBI Taxonomy" id="3108543"/>
    <lineage>
        <taxon>Bacteria</taxon>
        <taxon>Pseudomonadati</taxon>
        <taxon>Pseudomonadota</taxon>
        <taxon>Gammaproteobacteria</taxon>
        <taxon>Methylococcales</taxon>
        <taxon>Methylococcaceae</taxon>
        <taxon>Candidatus Methylocalor</taxon>
    </lineage>
</organism>
<dbReference type="InterPro" id="IPR032710">
    <property type="entry name" value="NTF2-like_dom_sf"/>
</dbReference>
<proteinExistence type="predicted"/>
<evidence type="ECO:0000256" key="1">
    <source>
        <dbReference type="SAM" id="Phobius"/>
    </source>
</evidence>
<dbReference type="RefSeq" id="WP_348759481.1">
    <property type="nucleotide sequence ID" value="NZ_OZ026884.1"/>
</dbReference>
<sequence>MKSLIGLIFGVTIGVALSLAGTGDAYAKRLGGGSSFGSRPSYSEPYRRAPALAQPGMSQPGAAVRQPEYASAWQRNQAVRDALAQRGGLMRMLGGLAIGGLLGALLFGGAFEHINLLDLLIFGLIAFMLFKLLAARRRTADGQAVAAGYSGAMQRQGGPAGFDTDLLFGKSRPAPVGTGAAGLATRPANAPVLPADFDPAAFLTGAKAAYEMLQKAWDEGDLATLRSLSTDKVFAELQEQIRARGGAPNHTELLEIEAEILEVRDVGTDREVAVLFDVLLRESAEEAPVRVREVWHFTRSKFSRQPTWFLDGLQQVED</sequence>
<dbReference type="PANTHER" id="PTHR41542:SF1">
    <property type="entry name" value="BLL5807 PROTEIN"/>
    <property type="match status" value="1"/>
</dbReference>
<evidence type="ECO:0000313" key="4">
    <source>
        <dbReference type="Proteomes" id="UP001497493"/>
    </source>
</evidence>
<dbReference type="EMBL" id="OZ026884">
    <property type="protein sequence ID" value="CAL1239959.1"/>
    <property type="molecule type" value="Genomic_DNA"/>
</dbReference>
<accession>A0ABM9NH74</accession>
<feature type="transmembrane region" description="Helical" evidence="1">
    <location>
        <begin position="89"/>
        <end position="109"/>
    </location>
</feature>
<dbReference type="SMART" id="SM00978">
    <property type="entry name" value="Tim44"/>
    <property type="match status" value="1"/>
</dbReference>
<feature type="domain" description="Tim44-like" evidence="2">
    <location>
        <begin position="183"/>
        <end position="315"/>
    </location>
</feature>
<dbReference type="InterPro" id="IPR007379">
    <property type="entry name" value="Tim44-like_dom"/>
</dbReference>
<reference evidence="3 4" key="1">
    <citation type="submission" date="2024-04" db="EMBL/GenBank/DDBJ databases">
        <authorList>
            <person name="Cremers G."/>
        </authorList>
    </citation>
    <scope>NUCLEOTIDE SEQUENCE [LARGE SCALE GENOMIC DNA]</scope>
    <source>
        <strain evidence="3">MeCH1-AG</strain>
    </source>
</reference>
<dbReference type="Proteomes" id="UP001497493">
    <property type="component" value="Chromosome"/>
</dbReference>
<protein>
    <submittedName>
        <fullName evidence="3">Predicted lipid-binding transport protein, Tim44 family</fullName>
    </submittedName>
</protein>
<dbReference type="Gene3D" id="3.10.450.240">
    <property type="match status" value="1"/>
</dbReference>
<evidence type="ECO:0000313" key="3">
    <source>
        <dbReference type="EMBL" id="CAL1239959.1"/>
    </source>
</evidence>
<dbReference type="Pfam" id="PF04280">
    <property type="entry name" value="Tim44"/>
    <property type="match status" value="1"/>
</dbReference>
<gene>
    <name evidence="3" type="ORF">MECH1_V1_1183</name>
</gene>
<evidence type="ECO:0000259" key="2">
    <source>
        <dbReference type="SMART" id="SM00978"/>
    </source>
</evidence>
<dbReference type="SUPFAM" id="SSF54427">
    <property type="entry name" value="NTF2-like"/>
    <property type="match status" value="1"/>
</dbReference>
<name>A0ABM9NH74_9GAMM</name>
<keyword evidence="1" id="KW-0472">Membrane</keyword>
<feature type="transmembrane region" description="Helical" evidence="1">
    <location>
        <begin position="116"/>
        <end position="134"/>
    </location>
</feature>
<keyword evidence="4" id="KW-1185">Reference proteome</keyword>
<dbReference type="PANTHER" id="PTHR41542">
    <property type="entry name" value="BLL5807 PROTEIN"/>
    <property type="match status" value="1"/>
</dbReference>
<keyword evidence="1" id="KW-1133">Transmembrane helix</keyword>